<dbReference type="AlphaFoldDB" id="A0A318RGL7"/>
<protein>
    <recommendedName>
        <fullName evidence="3">Antibiotic biosynthesis monooxygenase</fullName>
    </recommendedName>
</protein>
<evidence type="ECO:0008006" key="3">
    <source>
        <dbReference type="Google" id="ProtNLM"/>
    </source>
</evidence>
<dbReference type="Proteomes" id="UP000247591">
    <property type="component" value="Unassembled WGS sequence"/>
</dbReference>
<evidence type="ECO:0000313" key="1">
    <source>
        <dbReference type="EMBL" id="PYE15961.1"/>
    </source>
</evidence>
<reference evidence="1 2" key="1">
    <citation type="submission" date="2018-06" db="EMBL/GenBank/DDBJ databases">
        <title>Genomic Encyclopedia of Type Strains, Phase IV (KMG-IV): sequencing the most valuable type-strain genomes for metagenomic binning, comparative biology and taxonomic classification.</title>
        <authorList>
            <person name="Goeker M."/>
        </authorList>
    </citation>
    <scope>NUCLEOTIDE SEQUENCE [LARGE SCALE GENOMIC DNA]</scope>
    <source>
        <strain evidence="1 2">DSM 45521</strain>
    </source>
</reference>
<dbReference type="EMBL" id="QJSP01000009">
    <property type="protein sequence ID" value="PYE15961.1"/>
    <property type="molecule type" value="Genomic_DNA"/>
</dbReference>
<dbReference type="InterPro" id="IPR011008">
    <property type="entry name" value="Dimeric_a/b-barrel"/>
</dbReference>
<name>A0A318RGL7_WILLI</name>
<organism evidence="1 2">
    <name type="scientific">Williamsia limnetica</name>
    <dbReference type="NCBI Taxonomy" id="882452"/>
    <lineage>
        <taxon>Bacteria</taxon>
        <taxon>Bacillati</taxon>
        <taxon>Actinomycetota</taxon>
        <taxon>Actinomycetes</taxon>
        <taxon>Mycobacteriales</taxon>
        <taxon>Nocardiaceae</taxon>
        <taxon>Williamsia</taxon>
    </lineage>
</organism>
<sequence length="101" mass="11213">MATGIMFVESKPLTPENTAEFHQWYDEVHIPAILAVDGFVSARRLESEDGSTFVAIYEIDTDIATARARLRAAFFAGSIARPTVVQQDPPPVQRYFRILGG</sequence>
<dbReference type="SUPFAM" id="SSF54909">
    <property type="entry name" value="Dimeric alpha+beta barrel"/>
    <property type="match status" value="1"/>
</dbReference>
<dbReference type="OrthoDB" id="3481501at2"/>
<accession>A0A318RGL7</accession>
<dbReference type="RefSeq" id="WP_110470693.1">
    <property type="nucleotide sequence ID" value="NZ_QJSP01000009.1"/>
</dbReference>
<comment type="caution">
    <text evidence="1">The sequence shown here is derived from an EMBL/GenBank/DDBJ whole genome shotgun (WGS) entry which is preliminary data.</text>
</comment>
<proteinExistence type="predicted"/>
<gene>
    <name evidence="1" type="ORF">DFR67_109189</name>
</gene>
<evidence type="ECO:0000313" key="2">
    <source>
        <dbReference type="Proteomes" id="UP000247591"/>
    </source>
</evidence>
<keyword evidence="2" id="KW-1185">Reference proteome</keyword>